<dbReference type="PANTHER" id="PTHR46501">
    <property type="entry name" value="MYOMEGALIN"/>
    <property type="match status" value="1"/>
</dbReference>
<dbReference type="GO" id="GO:0005794">
    <property type="term" value="C:Golgi apparatus"/>
    <property type="evidence" value="ECO:0007669"/>
    <property type="project" value="TreeGrafter"/>
</dbReference>
<feature type="transmembrane region" description="Helical" evidence="2">
    <location>
        <begin position="250"/>
        <end position="268"/>
    </location>
</feature>
<evidence type="ECO:0000313" key="4">
    <source>
        <dbReference type="Proteomes" id="UP000261380"/>
    </source>
</evidence>
<protein>
    <submittedName>
        <fullName evidence="3">Uncharacterized protein</fullName>
    </submittedName>
</protein>
<evidence type="ECO:0000256" key="1">
    <source>
        <dbReference type="SAM" id="Coils"/>
    </source>
</evidence>
<dbReference type="GO" id="GO:1903358">
    <property type="term" value="P:regulation of Golgi organization"/>
    <property type="evidence" value="ECO:0007669"/>
    <property type="project" value="TreeGrafter"/>
</dbReference>
<organism evidence="3 4">
    <name type="scientific">Xiphophorus couchianus</name>
    <name type="common">Monterrey platyfish</name>
    <dbReference type="NCBI Taxonomy" id="32473"/>
    <lineage>
        <taxon>Eukaryota</taxon>
        <taxon>Metazoa</taxon>
        <taxon>Chordata</taxon>
        <taxon>Craniata</taxon>
        <taxon>Vertebrata</taxon>
        <taxon>Euteleostomi</taxon>
        <taxon>Actinopterygii</taxon>
        <taxon>Neopterygii</taxon>
        <taxon>Teleostei</taxon>
        <taxon>Neoteleostei</taxon>
        <taxon>Acanthomorphata</taxon>
        <taxon>Ovalentaria</taxon>
        <taxon>Atherinomorphae</taxon>
        <taxon>Cyprinodontiformes</taxon>
        <taxon>Poeciliidae</taxon>
        <taxon>Poeciliinae</taxon>
        <taxon>Xiphophorus</taxon>
    </lineage>
</organism>
<keyword evidence="2" id="KW-1133">Transmembrane helix</keyword>
<keyword evidence="1" id="KW-0175">Coiled coil</keyword>
<keyword evidence="4" id="KW-1185">Reference proteome</keyword>
<dbReference type="PANTHER" id="PTHR46501:SF2">
    <property type="entry name" value="MYOMEGALIN"/>
    <property type="match status" value="1"/>
</dbReference>
<dbReference type="GO" id="GO:0060090">
    <property type="term" value="F:molecular adaptor activity"/>
    <property type="evidence" value="ECO:0007669"/>
    <property type="project" value="TreeGrafter"/>
</dbReference>
<name>A0A3B5LBZ6_9TELE</name>
<dbReference type="GeneTree" id="ENSGT00950000183190"/>
<keyword evidence="2" id="KW-0812">Transmembrane</keyword>
<accession>A0A3B5LBZ6</accession>
<dbReference type="GO" id="GO:0090063">
    <property type="term" value="P:positive regulation of microtubule nucleation"/>
    <property type="evidence" value="ECO:0007669"/>
    <property type="project" value="TreeGrafter"/>
</dbReference>
<feature type="coiled-coil region" evidence="1">
    <location>
        <begin position="8"/>
        <end position="60"/>
    </location>
</feature>
<dbReference type="GO" id="GO:0007098">
    <property type="term" value="P:centrosome cycle"/>
    <property type="evidence" value="ECO:0007669"/>
    <property type="project" value="TreeGrafter"/>
</dbReference>
<reference evidence="3" key="2">
    <citation type="submission" date="2025-09" db="UniProtKB">
        <authorList>
            <consortium name="Ensembl"/>
        </authorList>
    </citation>
    <scope>IDENTIFICATION</scope>
</reference>
<dbReference type="Proteomes" id="UP000261380">
    <property type="component" value="Unplaced"/>
</dbReference>
<feature type="coiled-coil region" evidence="1">
    <location>
        <begin position="204"/>
        <end position="231"/>
    </location>
</feature>
<sequence length="284" mass="31457">DAEGLMEVKQLVEQKQVVERELVELKAQLEKAGFSSLSQMRKLDSLLKAQARELSLLRQRLREGRAACGVLRRHLADATRAFEELLRANDVDYYTGQSFREQLAQSAALAQPNTDDFTVTASCIAPALRSDPPAYFLLLIIALPHPVSPPSPLSPFPPLPHQTWRNRTHRFSRRSTGRTGPDAYFLSASCSLPVGVSAAGSDLMKEHLAEIRSLRRRLEESIQTNDRLRLQLEDRLARSAGDKGTQSKPLLGLLVLGLGLGLVLVLPATHGFKMEVFRESQAAC</sequence>
<evidence type="ECO:0000313" key="3">
    <source>
        <dbReference type="Ensembl" id="ENSXCOP00000009703.1"/>
    </source>
</evidence>
<evidence type="ECO:0000256" key="2">
    <source>
        <dbReference type="SAM" id="Phobius"/>
    </source>
</evidence>
<keyword evidence="2" id="KW-0472">Membrane</keyword>
<proteinExistence type="predicted"/>
<dbReference type="InterPro" id="IPR052593">
    <property type="entry name" value="MT-associated_AKAP9-binding"/>
</dbReference>
<dbReference type="GO" id="GO:0005813">
    <property type="term" value="C:centrosome"/>
    <property type="evidence" value="ECO:0007669"/>
    <property type="project" value="TreeGrafter"/>
</dbReference>
<reference evidence="3" key="1">
    <citation type="submission" date="2025-08" db="UniProtKB">
        <authorList>
            <consortium name="Ensembl"/>
        </authorList>
    </citation>
    <scope>IDENTIFICATION</scope>
</reference>
<dbReference type="AlphaFoldDB" id="A0A3B5LBZ6"/>
<dbReference type="Ensembl" id="ENSXCOT00000009817.1">
    <property type="protein sequence ID" value="ENSXCOP00000009703.1"/>
    <property type="gene ID" value="ENSXCOG00000007381.1"/>
</dbReference>